<feature type="transmembrane region" description="Helical" evidence="1">
    <location>
        <begin position="18"/>
        <end position="40"/>
    </location>
</feature>
<evidence type="ECO:0000313" key="3">
    <source>
        <dbReference type="Proteomes" id="UP000773850"/>
    </source>
</evidence>
<evidence type="ECO:0000313" key="2">
    <source>
        <dbReference type="EMBL" id="KAF6509367.1"/>
    </source>
</evidence>
<protein>
    <submittedName>
        <fullName evidence="2">Uncharacterized protein</fullName>
    </submittedName>
</protein>
<reference evidence="2 3" key="1">
    <citation type="submission" date="2016-03" db="EMBL/GenBank/DDBJ databases">
        <title>Spore heat resistance.</title>
        <authorList>
            <person name="Boekhorst J."/>
            <person name="Berendsen E.M."/>
            <person name="Wells-Bennik M.H."/>
            <person name="Kuipers O.P."/>
        </authorList>
    </citation>
    <scope>NUCLEOTIDE SEQUENCE [LARGE SCALE GENOMIC DNA]</scope>
    <source>
        <strain evidence="2 3">GS8</strain>
    </source>
</reference>
<gene>
    <name evidence="2" type="ORF">GS8_3325</name>
</gene>
<accession>A0ABQ7HB03</accession>
<keyword evidence="1" id="KW-0472">Membrane</keyword>
<comment type="caution">
    <text evidence="2">The sequence shown here is derived from an EMBL/GenBank/DDBJ whole genome shotgun (WGS) entry which is preliminary data.</text>
</comment>
<keyword evidence="3" id="KW-1185">Reference proteome</keyword>
<organism evidence="2 3">
    <name type="scientific">Geobacillus stearothermophilus</name>
    <name type="common">Bacillus stearothermophilus</name>
    <dbReference type="NCBI Taxonomy" id="1422"/>
    <lineage>
        <taxon>Bacteria</taxon>
        <taxon>Bacillati</taxon>
        <taxon>Bacillota</taxon>
        <taxon>Bacilli</taxon>
        <taxon>Bacillales</taxon>
        <taxon>Anoxybacillaceae</taxon>
        <taxon>Geobacillus</taxon>
    </lineage>
</organism>
<evidence type="ECO:0000256" key="1">
    <source>
        <dbReference type="SAM" id="Phobius"/>
    </source>
</evidence>
<keyword evidence="1" id="KW-1133">Transmembrane helix</keyword>
<keyword evidence="1" id="KW-0812">Transmembrane</keyword>
<dbReference type="EMBL" id="LUCS01000039">
    <property type="protein sequence ID" value="KAF6509367.1"/>
    <property type="molecule type" value="Genomic_DNA"/>
</dbReference>
<name>A0ABQ7HB03_GEOSE</name>
<sequence length="60" mass="6889">MSWKALSADRSSGGGRTFIAPLVCCANGFGFLLFLKYIIFKKYIYKSFQMDYDNGIRCKF</sequence>
<proteinExistence type="predicted"/>
<dbReference type="Proteomes" id="UP000773850">
    <property type="component" value="Unassembled WGS sequence"/>
</dbReference>